<evidence type="ECO:0000256" key="1">
    <source>
        <dbReference type="SAM" id="Phobius"/>
    </source>
</evidence>
<feature type="transmembrane region" description="Helical" evidence="1">
    <location>
        <begin position="7"/>
        <end position="34"/>
    </location>
</feature>
<reference evidence="2" key="1">
    <citation type="submission" date="2022-07" db="EMBL/GenBank/DDBJ databases">
        <authorList>
            <person name="Li W.-J."/>
            <person name="Deng Q.-Q."/>
        </authorList>
    </citation>
    <scope>NUCLEOTIDE SEQUENCE</scope>
    <source>
        <strain evidence="2">SYSU M60031</strain>
    </source>
</reference>
<keyword evidence="1" id="KW-1133">Transmembrane helix</keyword>
<dbReference type="Pfam" id="PF14329">
    <property type="entry name" value="DUF4386"/>
    <property type="match status" value="1"/>
</dbReference>
<organism evidence="2 3">
    <name type="scientific">Ectobacillus ponti</name>
    <dbReference type="NCBI Taxonomy" id="2961894"/>
    <lineage>
        <taxon>Bacteria</taxon>
        <taxon>Bacillati</taxon>
        <taxon>Bacillota</taxon>
        <taxon>Bacilli</taxon>
        <taxon>Bacillales</taxon>
        <taxon>Bacillaceae</taxon>
        <taxon>Ectobacillus</taxon>
    </lineage>
</organism>
<proteinExistence type="predicted"/>
<keyword evidence="1" id="KW-0812">Transmembrane</keyword>
<feature type="transmembrane region" description="Helical" evidence="1">
    <location>
        <begin position="140"/>
        <end position="160"/>
    </location>
</feature>
<evidence type="ECO:0000313" key="2">
    <source>
        <dbReference type="EMBL" id="MCP8969513.1"/>
    </source>
</evidence>
<feature type="transmembrane region" description="Helical" evidence="1">
    <location>
        <begin position="203"/>
        <end position="222"/>
    </location>
</feature>
<feature type="transmembrane region" description="Helical" evidence="1">
    <location>
        <begin position="89"/>
        <end position="113"/>
    </location>
</feature>
<comment type="caution">
    <text evidence="2">The sequence shown here is derived from an EMBL/GenBank/DDBJ whole genome shotgun (WGS) entry which is preliminary data.</text>
</comment>
<keyword evidence="1" id="KW-0472">Membrane</keyword>
<dbReference type="EMBL" id="JANCLT010000006">
    <property type="protein sequence ID" value="MCP8969513.1"/>
    <property type="molecule type" value="Genomic_DNA"/>
</dbReference>
<sequence length="231" mass="24845">MYQRKAALAAGTVLMIMALAAFFSYGFVWGSLVIEGDKGATFHNLQASPGLFRAGIAGWLITLICDIVAAWGLYIFFKPIHWQLSLLGAWLRLVYAGILGAAIMNLMFAAALAGKAGGFSSFNLEQLQALTALFLKNFHLMWSVGLIVFGGHLLIIGFMAFKTEAVPKVIGILLLIAAAGYTIIHSGYAFLPQFNKAISMLEAILSVPMSLGEFSLGIWLLLRGGKLPKSG</sequence>
<feature type="transmembrane region" description="Helical" evidence="1">
    <location>
        <begin position="54"/>
        <end position="77"/>
    </location>
</feature>
<feature type="transmembrane region" description="Helical" evidence="1">
    <location>
        <begin position="172"/>
        <end position="191"/>
    </location>
</feature>
<evidence type="ECO:0000313" key="3">
    <source>
        <dbReference type="Proteomes" id="UP001156102"/>
    </source>
</evidence>
<keyword evidence="3" id="KW-1185">Reference proteome</keyword>
<protein>
    <submittedName>
        <fullName evidence="2">DUF4386 domain-containing protein</fullName>
    </submittedName>
</protein>
<accession>A0AA41X998</accession>
<gene>
    <name evidence="2" type="ORF">NK662_13335</name>
</gene>
<name>A0AA41X998_9BACI</name>
<dbReference type="AlphaFoldDB" id="A0AA41X998"/>
<dbReference type="Proteomes" id="UP001156102">
    <property type="component" value="Unassembled WGS sequence"/>
</dbReference>
<dbReference type="InterPro" id="IPR025495">
    <property type="entry name" value="DUF4386"/>
</dbReference>
<dbReference type="RefSeq" id="WP_254759523.1">
    <property type="nucleotide sequence ID" value="NZ_JANCLT010000006.1"/>
</dbReference>